<feature type="transmembrane region" description="Helical" evidence="1">
    <location>
        <begin position="12"/>
        <end position="31"/>
    </location>
</feature>
<evidence type="ECO:0000313" key="4">
    <source>
        <dbReference type="EMBL" id="STO41078.1"/>
    </source>
</evidence>
<evidence type="ECO:0000313" key="5">
    <source>
        <dbReference type="Proteomes" id="UP000254219"/>
    </source>
</evidence>
<evidence type="ECO:0000313" key="3">
    <source>
        <dbReference type="EMBL" id="STH68674.1"/>
    </source>
</evidence>
<feature type="transmembrane region" description="Helical" evidence="1">
    <location>
        <begin position="93"/>
        <end position="112"/>
    </location>
</feature>
<dbReference type="AlphaFoldDB" id="A0A377BYH4"/>
<keyword evidence="1" id="KW-0812">Transmembrane</keyword>
<name>A0A377BYH4_ECOLX</name>
<keyword evidence="1" id="KW-1133">Transmembrane helix</keyword>
<dbReference type="RefSeq" id="WP_233933426.1">
    <property type="nucleotide sequence ID" value="NZ_CABVVF010000176.1"/>
</dbReference>
<evidence type="ECO:0000256" key="1">
    <source>
        <dbReference type="SAM" id="Phobius"/>
    </source>
</evidence>
<keyword evidence="1" id="KW-0472">Membrane</keyword>
<evidence type="ECO:0000313" key="7">
    <source>
        <dbReference type="Proteomes" id="UP000254460"/>
    </source>
</evidence>
<proteinExistence type="predicted"/>
<dbReference type="Proteomes" id="UP000254428">
    <property type="component" value="Unassembled WGS sequence"/>
</dbReference>
<organism evidence="2 5">
    <name type="scientific">Escherichia coli</name>
    <dbReference type="NCBI Taxonomy" id="562"/>
    <lineage>
        <taxon>Bacteria</taxon>
        <taxon>Pseudomonadati</taxon>
        <taxon>Pseudomonadota</taxon>
        <taxon>Gammaproteobacteria</taxon>
        <taxon>Enterobacterales</taxon>
        <taxon>Enterobacteriaceae</taxon>
        <taxon>Escherichia</taxon>
    </lineage>
</organism>
<dbReference type="EMBL" id="UGGJ01000007">
    <property type="protein sequence ID" value="STO41078.1"/>
    <property type="molecule type" value="Genomic_DNA"/>
</dbReference>
<evidence type="ECO:0000313" key="6">
    <source>
        <dbReference type="Proteomes" id="UP000254428"/>
    </source>
</evidence>
<gene>
    <name evidence="2" type="ORF">NCTC11181_04402</name>
    <name evidence="3" type="ORF">NCTC11341_00154</name>
    <name evidence="4" type="ORF">NCTC9706_05421</name>
</gene>
<feature type="transmembrane region" description="Helical" evidence="1">
    <location>
        <begin position="64"/>
        <end position="87"/>
    </location>
</feature>
<dbReference type="EMBL" id="UFYN01000003">
    <property type="protein sequence ID" value="STE74985.1"/>
    <property type="molecule type" value="Genomic_DNA"/>
</dbReference>
<feature type="transmembrane region" description="Helical" evidence="1">
    <location>
        <begin position="37"/>
        <end position="57"/>
    </location>
</feature>
<dbReference type="Proteomes" id="UP000254219">
    <property type="component" value="Unassembled WGS sequence"/>
</dbReference>
<protein>
    <recommendedName>
        <fullName evidence="8">DUF340 domain-containing protein</fullName>
    </recommendedName>
</protein>
<dbReference type="EMBL" id="UGBT01000001">
    <property type="protein sequence ID" value="STH68674.1"/>
    <property type="molecule type" value="Genomic_DNA"/>
</dbReference>
<accession>A0A377BYH4</accession>
<reference evidence="5 6" key="1">
    <citation type="submission" date="2018-06" db="EMBL/GenBank/DDBJ databases">
        <authorList>
            <consortium name="Pathogen Informatics"/>
            <person name="Doyle S."/>
        </authorList>
    </citation>
    <scope>NUCLEOTIDE SEQUENCE [LARGE SCALE GENOMIC DNA]</scope>
    <source>
        <strain evidence="2 5">NCTC11181</strain>
        <strain evidence="3 6">NCTC11341</strain>
        <strain evidence="4 7">NCTC9706</strain>
    </source>
</reference>
<evidence type="ECO:0008006" key="8">
    <source>
        <dbReference type="Google" id="ProtNLM"/>
    </source>
</evidence>
<feature type="transmembrane region" description="Helical" evidence="1">
    <location>
        <begin position="124"/>
        <end position="147"/>
    </location>
</feature>
<sequence>MMDIKTFSDNTKIIIPCIALVLLAQFIGKGMSVVDALPGAAVMFLVIIASIQIKIWLPKIPLPAFAWATLIALLLSMPYSPVSHIFMSMTNKIDFLATTTPLLAFAGLSVGNSIDKLKSLSWKIVIVSLVVFTSAFFGAAVVAQLILKFQNII</sequence>
<dbReference type="Proteomes" id="UP000254460">
    <property type="component" value="Unassembled WGS sequence"/>
</dbReference>
<evidence type="ECO:0000313" key="2">
    <source>
        <dbReference type="EMBL" id="STE74985.1"/>
    </source>
</evidence>